<comment type="subcellular location">
    <subcellularLocation>
        <location evidence="1">Cell outer membrane</location>
    </subcellularLocation>
</comment>
<evidence type="ECO:0000256" key="3">
    <source>
        <dbReference type="ARBA" id="ARBA00022729"/>
    </source>
</evidence>
<reference evidence="8 9" key="1">
    <citation type="submission" date="2024-06" db="EMBL/GenBank/DDBJ databases">
        <title>Soil Sphingobacterium thalpophilum.</title>
        <authorList>
            <person name="Yang J."/>
            <person name="Li J."/>
        </authorList>
    </citation>
    <scope>NUCLEOTIDE SEQUENCE [LARGE SCALE GENOMIC DNA]</scope>
    <source>
        <strain evidence="8 9">22g91tb</strain>
    </source>
</reference>
<comment type="caution">
    <text evidence="8">The sequence shown here is derived from an EMBL/GenBank/DDBJ whole genome shotgun (WGS) entry which is preliminary data.</text>
</comment>
<evidence type="ECO:0000256" key="4">
    <source>
        <dbReference type="ARBA" id="ARBA00023136"/>
    </source>
</evidence>
<dbReference type="Pfam" id="PF14322">
    <property type="entry name" value="SusD-like_3"/>
    <property type="match status" value="1"/>
</dbReference>
<evidence type="ECO:0000256" key="2">
    <source>
        <dbReference type="ARBA" id="ARBA00006275"/>
    </source>
</evidence>
<dbReference type="Pfam" id="PF07980">
    <property type="entry name" value="SusD_RagB"/>
    <property type="match status" value="1"/>
</dbReference>
<evidence type="ECO:0000256" key="1">
    <source>
        <dbReference type="ARBA" id="ARBA00004442"/>
    </source>
</evidence>
<keyword evidence="4" id="KW-0472">Membrane</keyword>
<dbReference type="Gene3D" id="1.25.40.390">
    <property type="match status" value="1"/>
</dbReference>
<dbReference type="EMBL" id="JBEOQB010000004">
    <property type="protein sequence ID" value="MEZ0452805.1"/>
    <property type="molecule type" value="Genomic_DNA"/>
</dbReference>
<sequence length="486" mass="54975">MKIFNRYSHVFAIIGILTLQISCKKSFLEIIPKGQQIATSTKDYEQILNANYIVASTAGVFMGDEMVALKPFVDEYALRAQRLFRYADRIYEIDQVPDELNSADGYIRRLYLFNKVINEVMNSQGGSEGQKRALLAEAKAGRAICNFMLLSDFSTPYLESAAPAELGIPRIEKSDVTQTDFHRLNKQDSYAMVVKDLTEAIPDLSRLTHRRKISKLAAYFYLARVYMTMQNFNAAKEQLDQAFLEIPKAKVPLQLYDYNVVLDPEAEGTWFPLLFGVLLAGQPLSYNNTQVIYNIEVSAVSYVGGQANAFVMSPQTVSLFDASDKRLNLFDPIEFNGSASLPLGMRHPIGFSTQVGASLPDLYLMRAECNARANNLTEAVADLETLRSKRTGTPKVNSTIASNQQALVRFILDERVREFTYTGLRWLDMRRLSVDPLYRDHVKLKHEVRNNTTGAVVETHTLRPERFALKFGERVLRDSRGLEENP</sequence>
<name>A0ABV4HE74_9SPHI</name>
<dbReference type="InterPro" id="IPR011990">
    <property type="entry name" value="TPR-like_helical_dom_sf"/>
</dbReference>
<evidence type="ECO:0000259" key="6">
    <source>
        <dbReference type="Pfam" id="PF07980"/>
    </source>
</evidence>
<evidence type="ECO:0000256" key="5">
    <source>
        <dbReference type="ARBA" id="ARBA00023237"/>
    </source>
</evidence>
<dbReference type="RefSeq" id="WP_370483841.1">
    <property type="nucleotide sequence ID" value="NZ_JBEOQA010000002.1"/>
</dbReference>
<evidence type="ECO:0000259" key="7">
    <source>
        <dbReference type="Pfam" id="PF14322"/>
    </source>
</evidence>
<organism evidence="8 9">
    <name type="scientific">Sphingobacterium thalpophilum</name>
    <dbReference type="NCBI Taxonomy" id="259"/>
    <lineage>
        <taxon>Bacteria</taxon>
        <taxon>Pseudomonadati</taxon>
        <taxon>Bacteroidota</taxon>
        <taxon>Sphingobacteriia</taxon>
        <taxon>Sphingobacteriales</taxon>
        <taxon>Sphingobacteriaceae</taxon>
        <taxon>Sphingobacterium</taxon>
    </lineage>
</organism>
<keyword evidence="3" id="KW-0732">Signal</keyword>
<dbReference type="InterPro" id="IPR033985">
    <property type="entry name" value="SusD-like_N"/>
</dbReference>
<dbReference type="InterPro" id="IPR012944">
    <property type="entry name" value="SusD_RagB_dom"/>
</dbReference>
<feature type="domain" description="SusD-like N-terminal" evidence="7">
    <location>
        <begin position="27"/>
        <end position="227"/>
    </location>
</feature>
<dbReference type="SUPFAM" id="SSF48452">
    <property type="entry name" value="TPR-like"/>
    <property type="match status" value="1"/>
</dbReference>
<evidence type="ECO:0000313" key="9">
    <source>
        <dbReference type="Proteomes" id="UP001566204"/>
    </source>
</evidence>
<keyword evidence="9" id="KW-1185">Reference proteome</keyword>
<evidence type="ECO:0000313" key="8">
    <source>
        <dbReference type="EMBL" id="MEZ0452805.1"/>
    </source>
</evidence>
<accession>A0ABV4HE74</accession>
<comment type="similarity">
    <text evidence="2">Belongs to the SusD family.</text>
</comment>
<feature type="domain" description="RagB/SusD" evidence="6">
    <location>
        <begin position="361"/>
        <end position="432"/>
    </location>
</feature>
<keyword evidence="5" id="KW-0998">Cell outer membrane</keyword>
<proteinExistence type="inferred from homology"/>
<protein>
    <submittedName>
        <fullName evidence="8">RagB/SusD family nutrient uptake outer membrane protein</fullName>
    </submittedName>
</protein>
<dbReference type="Proteomes" id="UP001566204">
    <property type="component" value="Unassembled WGS sequence"/>
</dbReference>
<gene>
    <name evidence="8" type="ORF">ABTW24_14510</name>
</gene>